<accession>A0ABD1SGG2</accession>
<evidence type="ECO:0000313" key="3">
    <source>
        <dbReference type="Proteomes" id="UP001604336"/>
    </source>
</evidence>
<protein>
    <submittedName>
        <fullName evidence="2">Uncharacterized protein</fullName>
    </submittedName>
</protein>
<dbReference type="AlphaFoldDB" id="A0ABD1SGG2"/>
<sequence>MNRTHPNVIEPPSELSDLDSNVAGLFPPTNPQPTTGYKPSKLAPTAQNSLQPVVALGELPKTTVLASTCRVSVDGPPVSAPLLGDHFASSIGAQRVAPAVLPPVSTHGLIRGTLQATGLDPVILVDAPTSANLSGF</sequence>
<organism evidence="2 3">
    <name type="scientific">Abeliophyllum distichum</name>
    <dbReference type="NCBI Taxonomy" id="126358"/>
    <lineage>
        <taxon>Eukaryota</taxon>
        <taxon>Viridiplantae</taxon>
        <taxon>Streptophyta</taxon>
        <taxon>Embryophyta</taxon>
        <taxon>Tracheophyta</taxon>
        <taxon>Spermatophyta</taxon>
        <taxon>Magnoliopsida</taxon>
        <taxon>eudicotyledons</taxon>
        <taxon>Gunneridae</taxon>
        <taxon>Pentapetalae</taxon>
        <taxon>asterids</taxon>
        <taxon>lamiids</taxon>
        <taxon>Lamiales</taxon>
        <taxon>Oleaceae</taxon>
        <taxon>Forsythieae</taxon>
        <taxon>Abeliophyllum</taxon>
    </lineage>
</organism>
<feature type="region of interest" description="Disordered" evidence="1">
    <location>
        <begin position="1"/>
        <end position="44"/>
    </location>
</feature>
<keyword evidence="3" id="KW-1185">Reference proteome</keyword>
<dbReference type="Proteomes" id="UP001604336">
    <property type="component" value="Unassembled WGS sequence"/>
</dbReference>
<evidence type="ECO:0000313" key="2">
    <source>
        <dbReference type="EMBL" id="KAL2498787.1"/>
    </source>
</evidence>
<name>A0ABD1SGG2_9LAMI</name>
<proteinExistence type="predicted"/>
<gene>
    <name evidence="2" type="ORF">Adt_24337</name>
</gene>
<evidence type="ECO:0000256" key="1">
    <source>
        <dbReference type="SAM" id="MobiDB-lite"/>
    </source>
</evidence>
<comment type="caution">
    <text evidence="2">The sequence shown here is derived from an EMBL/GenBank/DDBJ whole genome shotgun (WGS) entry which is preliminary data.</text>
</comment>
<dbReference type="EMBL" id="JBFOLK010000007">
    <property type="protein sequence ID" value="KAL2498787.1"/>
    <property type="molecule type" value="Genomic_DNA"/>
</dbReference>
<reference evidence="3" key="1">
    <citation type="submission" date="2024-07" db="EMBL/GenBank/DDBJ databases">
        <title>Two chromosome-level genome assemblies of Korean endemic species Abeliophyllum distichum and Forsythia ovata (Oleaceae).</title>
        <authorList>
            <person name="Jang H."/>
        </authorList>
    </citation>
    <scope>NUCLEOTIDE SEQUENCE [LARGE SCALE GENOMIC DNA]</scope>
</reference>